<dbReference type="GO" id="GO:0005509">
    <property type="term" value="F:calcium ion binding"/>
    <property type="evidence" value="ECO:0007669"/>
    <property type="project" value="InterPro"/>
</dbReference>
<name>A0A8D1W833_PIG</name>
<dbReference type="PROSITE" id="PS50222">
    <property type="entry name" value="EF_HAND_2"/>
    <property type="match status" value="2"/>
</dbReference>
<accession>A0A8D1W833</accession>
<dbReference type="Pfam" id="PF13499">
    <property type="entry name" value="EF-hand_7"/>
    <property type="match status" value="1"/>
</dbReference>
<reference evidence="11" key="1">
    <citation type="submission" date="2025-08" db="UniProtKB">
        <authorList>
            <consortium name="Ensembl"/>
        </authorList>
    </citation>
    <scope>IDENTIFICATION</scope>
</reference>
<feature type="domain" description="EF-hand" evidence="10">
    <location>
        <begin position="224"/>
        <end position="259"/>
    </location>
</feature>
<dbReference type="PANTHER" id="PTHR23055">
    <property type="entry name" value="CALCIUM BINDING PROTEINS"/>
    <property type="match status" value="1"/>
</dbReference>
<feature type="region of interest" description="Disordered" evidence="9">
    <location>
        <begin position="10"/>
        <end position="31"/>
    </location>
</feature>
<organism evidence="11 12">
    <name type="scientific">Sus scrofa</name>
    <name type="common">Pig</name>
    <dbReference type="NCBI Taxonomy" id="9823"/>
    <lineage>
        <taxon>Eukaryota</taxon>
        <taxon>Metazoa</taxon>
        <taxon>Chordata</taxon>
        <taxon>Craniata</taxon>
        <taxon>Vertebrata</taxon>
        <taxon>Euteleostomi</taxon>
        <taxon>Mammalia</taxon>
        <taxon>Eutheria</taxon>
        <taxon>Laurasiatheria</taxon>
        <taxon>Artiodactyla</taxon>
        <taxon>Suina</taxon>
        <taxon>Suidae</taxon>
        <taxon>Sus</taxon>
    </lineage>
</organism>
<dbReference type="PROSITE" id="PS00018">
    <property type="entry name" value="EF_HAND_1"/>
    <property type="match status" value="2"/>
</dbReference>
<evidence type="ECO:0000256" key="3">
    <source>
        <dbReference type="ARBA" id="ARBA00022707"/>
    </source>
</evidence>
<dbReference type="InterPro" id="IPR018247">
    <property type="entry name" value="EF_Hand_1_Ca_BS"/>
</dbReference>
<evidence type="ECO:0000256" key="5">
    <source>
        <dbReference type="ARBA" id="ARBA00022737"/>
    </source>
</evidence>
<comment type="function">
    <text evidence="1">May be involved in the calcium-dependent regulation of rhodopsin phosphorylation.</text>
</comment>
<dbReference type="InterPro" id="IPR002048">
    <property type="entry name" value="EF_hand_dom"/>
</dbReference>
<evidence type="ECO:0000256" key="8">
    <source>
        <dbReference type="ARBA" id="ARBA00041174"/>
    </source>
</evidence>
<dbReference type="PRINTS" id="PR00450">
    <property type="entry name" value="RECOVERIN"/>
</dbReference>
<evidence type="ECO:0000256" key="2">
    <source>
        <dbReference type="ARBA" id="ARBA00006049"/>
    </source>
</evidence>
<dbReference type="Ensembl" id="ENSSSCT00060081294.1">
    <property type="protein sequence ID" value="ENSSSCP00060035201.1"/>
    <property type="gene ID" value="ENSSSCG00060059585.1"/>
</dbReference>
<keyword evidence="3" id="KW-0519">Myristate</keyword>
<keyword evidence="6" id="KW-0106">Calcium</keyword>
<proteinExistence type="inferred from homology"/>
<evidence type="ECO:0000256" key="4">
    <source>
        <dbReference type="ARBA" id="ARBA00022723"/>
    </source>
</evidence>
<comment type="similarity">
    <text evidence="2">Belongs to the recoverin family.</text>
</comment>
<evidence type="ECO:0000256" key="7">
    <source>
        <dbReference type="ARBA" id="ARBA00023288"/>
    </source>
</evidence>
<dbReference type="SMART" id="SM00054">
    <property type="entry name" value="EFh"/>
    <property type="match status" value="2"/>
</dbReference>
<dbReference type="Proteomes" id="UP000694723">
    <property type="component" value="Unplaced"/>
</dbReference>
<evidence type="ECO:0000259" key="10">
    <source>
        <dbReference type="PROSITE" id="PS50222"/>
    </source>
</evidence>
<evidence type="ECO:0000313" key="11">
    <source>
        <dbReference type="Ensembl" id="ENSSSCP00060035201.1"/>
    </source>
</evidence>
<sequence length="321" mass="35247">MLNAQTLRRWVGSLQAPPPRPGTQCSHCRPPRGLLEPGSLAQTCSVSPPSCRPREMGGSTPALRVPCQEALLHTLPIAWVTWGLLGTQEGSLVFPPRRFHAQHRAGLGNIYGPEGTKVPSPLQPWGCASLRFALTLQGGQETPPALWPGLHTWMPTGSLRPAPFQALPALLAWCPAPSVETRGSPMPGHTWRFQRPEKSRGLVFSPASSALPFIIALSVTSRGKLEQKLKWAFSMYDLDGNGYISRSEMLEIVQAIYKMVSSVMKMPEDESTPEKRTDKIFRQMDTNNDGKLSLEEFIKGAKSDPSIVRLLQCDPSSASQF</sequence>
<dbReference type="CDD" id="cd00051">
    <property type="entry name" value="EFh"/>
    <property type="match status" value="1"/>
</dbReference>
<keyword evidence="5" id="KW-0677">Repeat</keyword>
<evidence type="ECO:0000313" key="12">
    <source>
        <dbReference type="Proteomes" id="UP000694723"/>
    </source>
</evidence>
<keyword evidence="7" id="KW-0449">Lipoprotein</keyword>
<keyword evidence="4" id="KW-0479">Metal-binding</keyword>
<evidence type="ECO:0000256" key="1">
    <source>
        <dbReference type="ARBA" id="ARBA00003725"/>
    </source>
</evidence>
<dbReference type="AlphaFoldDB" id="A0A8D1W833"/>
<dbReference type="SUPFAM" id="SSF47473">
    <property type="entry name" value="EF-hand"/>
    <property type="match status" value="1"/>
</dbReference>
<dbReference type="FunFam" id="1.10.238.10:FF:000072">
    <property type="entry name" value="Hippocalcin-like protein 1"/>
    <property type="match status" value="1"/>
</dbReference>
<dbReference type="PANTHER" id="PTHR23055:SF79">
    <property type="entry name" value="HIPPOCALCIN-LIKE PROTEIN 1"/>
    <property type="match status" value="1"/>
</dbReference>
<protein>
    <recommendedName>
        <fullName evidence="8">Hippocalcin-like protein 1</fullName>
    </recommendedName>
</protein>
<dbReference type="InterPro" id="IPR028846">
    <property type="entry name" value="Recoverin"/>
</dbReference>
<dbReference type="Gene3D" id="1.10.238.10">
    <property type="entry name" value="EF-hand"/>
    <property type="match status" value="2"/>
</dbReference>
<evidence type="ECO:0000256" key="6">
    <source>
        <dbReference type="ARBA" id="ARBA00022837"/>
    </source>
</evidence>
<dbReference type="InterPro" id="IPR011992">
    <property type="entry name" value="EF-hand-dom_pair"/>
</dbReference>
<evidence type="ECO:0000256" key="9">
    <source>
        <dbReference type="SAM" id="MobiDB-lite"/>
    </source>
</evidence>
<feature type="domain" description="EF-hand" evidence="10">
    <location>
        <begin position="272"/>
        <end position="307"/>
    </location>
</feature>